<dbReference type="EMBL" id="FUWU01000052">
    <property type="protein sequence ID" value="SKA05987.1"/>
    <property type="molecule type" value="Genomic_DNA"/>
</dbReference>
<dbReference type="RefSeq" id="WP_078777105.1">
    <property type="nucleotide sequence ID" value="NZ_FUWU01000052.1"/>
</dbReference>
<dbReference type="NCBIfam" id="NF046071">
    <property type="entry name" value="B1-4RhmsylTfaseCps2T"/>
    <property type="match status" value="1"/>
</dbReference>
<dbReference type="STRING" id="28122.SAMN02745108_02369"/>
<dbReference type="PANTHER" id="PTHR46401:SF2">
    <property type="entry name" value="GLYCOSYLTRANSFERASE WBBK-RELATED"/>
    <property type="match status" value="1"/>
</dbReference>
<dbReference type="PANTHER" id="PTHR46401">
    <property type="entry name" value="GLYCOSYLTRANSFERASE WBBK-RELATED"/>
    <property type="match status" value="1"/>
</dbReference>
<dbReference type="Pfam" id="PF09314">
    <property type="entry name" value="DUF1972"/>
    <property type="match status" value="1"/>
</dbReference>
<protein>
    <submittedName>
        <fullName evidence="3">Rhamnosyltransferase</fullName>
    </submittedName>
</protein>
<dbReference type="InterPro" id="IPR015393">
    <property type="entry name" value="DUF1972"/>
</dbReference>
<organism evidence="3 4">
    <name type="scientific">Fibrobacter intestinalis</name>
    <dbReference type="NCBI Taxonomy" id="28122"/>
    <lineage>
        <taxon>Bacteria</taxon>
        <taxon>Pseudomonadati</taxon>
        <taxon>Fibrobacterota</taxon>
        <taxon>Fibrobacteria</taxon>
        <taxon>Fibrobacterales</taxon>
        <taxon>Fibrobacteraceae</taxon>
        <taxon>Fibrobacter</taxon>
    </lineage>
</organism>
<evidence type="ECO:0000256" key="1">
    <source>
        <dbReference type="ARBA" id="ARBA00022679"/>
    </source>
</evidence>
<keyword evidence="1 3" id="KW-0808">Transferase</keyword>
<gene>
    <name evidence="3" type="ORF">SAMN02745108_02369</name>
</gene>
<evidence type="ECO:0000259" key="2">
    <source>
        <dbReference type="Pfam" id="PF09314"/>
    </source>
</evidence>
<reference evidence="3 4" key="1">
    <citation type="submission" date="2017-02" db="EMBL/GenBank/DDBJ databases">
        <authorList>
            <person name="Peterson S.W."/>
        </authorList>
    </citation>
    <scope>NUCLEOTIDE SEQUENCE [LARGE SCALE GENOMIC DNA]</scope>
    <source>
        <strain evidence="3 4">ATCC 43854</strain>
    </source>
</reference>
<sequence>MISCAKNKLGQIKTTAVRRELREREFSHLILRELLRRFAVLPKIREGGVPVVEINGKEVRALARNKKNPNYASAKKQVFIIGSKGIPAAYGGFETFVEKLTEFQKSENIRYHVARMGEDDCRYEYNEAKCFNVKVPDIGPAKAILYDVLALKRCIDYCNARSAIKNPIFYVLACRIGPFIGHFKRQIQKLGGTLYINPDGHEWLRSKWCAPVRWYWKYSERLMVKHADLLICDSKNIEKYIQNDYARYNPRTTFIAYGADINPSKLADDDSKFQEYLQEKQLSPKEYYLVVGRFVPENNFETMIREFMRSKTGKSFALVTNVNDAFLNELKKKTGFHKDPRIKFVGTVYDQELLKKIREQAYGYFHGHEVGGTNPSLLEALASTDLNLLLDVGFNQEVAGNAALYWNKTPGNLAKAIETADSLTESEINSLANSSSERITKAYSWDKIVSDYERVWLR</sequence>
<accession>A0A1T4QQU7</accession>
<evidence type="ECO:0000313" key="3">
    <source>
        <dbReference type="EMBL" id="SKA05987.1"/>
    </source>
</evidence>
<dbReference type="Gene3D" id="3.40.50.2000">
    <property type="entry name" value="Glycogen Phosphorylase B"/>
    <property type="match status" value="2"/>
</dbReference>
<name>A0A1T4QQU7_9BACT</name>
<dbReference type="CDD" id="cd04955">
    <property type="entry name" value="GT4-like"/>
    <property type="match status" value="1"/>
</dbReference>
<feature type="domain" description="DUF1972" evidence="2">
    <location>
        <begin position="76"/>
        <end position="260"/>
    </location>
</feature>
<evidence type="ECO:0000313" key="4">
    <source>
        <dbReference type="Proteomes" id="UP000190449"/>
    </source>
</evidence>
<dbReference type="GO" id="GO:0016757">
    <property type="term" value="F:glycosyltransferase activity"/>
    <property type="evidence" value="ECO:0007669"/>
    <property type="project" value="TreeGrafter"/>
</dbReference>
<dbReference type="SUPFAM" id="SSF53756">
    <property type="entry name" value="UDP-Glycosyltransferase/glycogen phosphorylase"/>
    <property type="match status" value="1"/>
</dbReference>
<dbReference type="Proteomes" id="UP000190449">
    <property type="component" value="Unassembled WGS sequence"/>
</dbReference>
<proteinExistence type="predicted"/>
<dbReference type="AlphaFoldDB" id="A0A1T4QQU7"/>